<keyword evidence="2" id="KW-1185">Reference proteome</keyword>
<organism evidence="1 2">
    <name type="scientific">Methylobacterium phyllostachyos</name>
    <dbReference type="NCBI Taxonomy" id="582672"/>
    <lineage>
        <taxon>Bacteria</taxon>
        <taxon>Pseudomonadati</taxon>
        <taxon>Pseudomonadota</taxon>
        <taxon>Alphaproteobacteria</taxon>
        <taxon>Hyphomicrobiales</taxon>
        <taxon>Methylobacteriaceae</taxon>
        <taxon>Methylobacterium</taxon>
    </lineage>
</organism>
<protein>
    <recommendedName>
        <fullName evidence="3">DUF29 domain-containing protein</fullName>
    </recommendedName>
</protein>
<dbReference type="OrthoDB" id="425753at2"/>
<dbReference type="Pfam" id="PF01724">
    <property type="entry name" value="DUF29"/>
    <property type="match status" value="1"/>
</dbReference>
<gene>
    <name evidence="1" type="ORF">SAMN05216360_102316</name>
</gene>
<evidence type="ECO:0000313" key="1">
    <source>
        <dbReference type="EMBL" id="SDM51716.1"/>
    </source>
</evidence>
<evidence type="ECO:0000313" key="2">
    <source>
        <dbReference type="Proteomes" id="UP000198704"/>
    </source>
</evidence>
<dbReference type="PANTHER" id="PTHR34235">
    <property type="entry name" value="SLR1203 PROTEIN-RELATED"/>
    <property type="match status" value="1"/>
</dbReference>
<accession>A0A1G9TVH0</accession>
<dbReference type="PANTHER" id="PTHR34235:SF1">
    <property type="entry name" value="SLR0416 PROTEIN"/>
    <property type="match status" value="1"/>
</dbReference>
<reference evidence="2" key="1">
    <citation type="submission" date="2016-10" db="EMBL/GenBank/DDBJ databases">
        <authorList>
            <person name="Varghese N."/>
            <person name="Submissions S."/>
        </authorList>
    </citation>
    <scope>NUCLEOTIDE SEQUENCE [LARGE SCALE GENOMIC DNA]</scope>
    <source>
        <strain evidence="2">BL47</strain>
    </source>
</reference>
<dbReference type="EMBL" id="FNHS01000002">
    <property type="protein sequence ID" value="SDM51716.1"/>
    <property type="molecule type" value="Genomic_DNA"/>
</dbReference>
<dbReference type="Gene3D" id="1.20.1220.20">
    <property type="entry name" value="Uncharcterised protein PF01724"/>
    <property type="match status" value="1"/>
</dbReference>
<evidence type="ECO:0008006" key="3">
    <source>
        <dbReference type="Google" id="ProtNLM"/>
    </source>
</evidence>
<sequence>MTALKTRAAAAGTADADRFYSWTQERGARLRTGDDSGLDRENLAAEIESTGGSQFASLVSASRAVLLHMLKIDHQPSEWARSWSISIATHRVHIGDALKECPGLKSRLVEAIGKAYRLARLEAAQETGLALGGFPQTCPYTYQDIMDRTFAIDPEP</sequence>
<dbReference type="AlphaFoldDB" id="A0A1G9TVH0"/>
<proteinExistence type="predicted"/>
<dbReference type="STRING" id="582672.SAMN05216360_102316"/>
<dbReference type="Proteomes" id="UP000198704">
    <property type="component" value="Unassembled WGS sequence"/>
</dbReference>
<dbReference type="RefSeq" id="WP_091713588.1">
    <property type="nucleotide sequence ID" value="NZ_FNHS01000002.1"/>
</dbReference>
<dbReference type="InterPro" id="IPR002636">
    <property type="entry name" value="DUF29"/>
</dbReference>
<name>A0A1G9TVH0_9HYPH</name>